<keyword evidence="1" id="KW-0175">Coiled coil</keyword>
<evidence type="ECO:0000256" key="1">
    <source>
        <dbReference type="SAM" id="Coils"/>
    </source>
</evidence>
<feature type="non-terminal residue" evidence="2">
    <location>
        <position position="1"/>
    </location>
</feature>
<gene>
    <name evidence="2" type="ORF">PCHDS_000554300</name>
</gene>
<dbReference type="EMBL" id="FMIN01000464">
    <property type="protein sequence ID" value="SCL93408.1"/>
    <property type="molecule type" value="Genomic_DNA"/>
</dbReference>
<feature type="coiled-coil region" evidence="1">
    <location>
        <begin position="66"/>
        <end position="114"/>
    </location>
</feature>
<evidence type="ECO:0008006" key="3">
    <source>
        <dbReference type="Google" id="ProtNLM"/>
    </source>
</evidence>
<evidence type="ECO:0000313" key="2">
    <source>
        <dbReference type="EMBL" id="SCL93408.1"/>
    </source>
</evidence>
<protein>
    <recommendedName>
        <fullName evidence="3">Reticulocyte binding protein</fullName>
    </recommendedName>
</protein>
<feature type="non-terminal residue" evidence="2">
    <location>
        <position position="225"/>
    </location>
</feature>
<dbReference type="Proteomes" id="UP000507536">
    <property type="component" value="Unassembled WGS sequence"/>
</dbReference>
<name>A0A1C6WUU2_PLACE</name>
<reference evidence="2" key="1">
    <citation type="submission" date="2016-08" db="EMBL/GenBank/DDBJ databases">
        <authorList>
            <consortium name="Pathogen Informatics"/>
        </authorList>
    </citation>
    <scope>NUCLEOTIDE SEQUENCE</scope>
    <source>
        <strain evidence="2">DS</strain>
    </source>
</reference>
<sequence length="225" mass="26478">SSIVKENAIDNTEDKTELENLKSKIYEEYNKIQNMETEAVKLNLSTIENKKNELSSTIVEMKKYIYKELNNKINTIVENFKSKKNQLSSNISDYSNYNNELNKYKSKFLEIKNQYNDQSNIDNIKDEDAKQNYDQSKEYAKTISVKEDEIFKTINEMKHMKGDILNKVNVFADLENNHKEKINPEHESFAELVNKIKNEISDDQLNDYEKKFNDSKSLINETKKS</sequence>
<organism evidence="2">
    <name type="scientific">Plasmodium chabaudi adami</name>
    <dbReference type="NCBI Taxonomy" id="5826"/>
    <lineage>
        <taxon>Eukaryota</taxon>
        <taxon>Sar</taxon>
        <taxon>Alveolata</taxon>
        <taxon>Apicomplexa</taxon>
        <taxon>Aconoidasida</taxon>
        <taxon>Haemosporida</taxon>
        <taxon>Plasmodiidae</taxon>
        <taxon>Plasmodium</taxon>
        <taxon>Plasmodium (Vinckeia)</taxon>
    </lineage>
</organism>
<accession>A0A1C6WUU2</accession>
<dbReference type="AlphaFoldDB" id="A0A1C6WUU2"/>
<proteinExistence type="predicted"/>